<organism evidence="1 2">
    <name type="scientific">Tsuneonella litorea</name>
    <dbReference type="NCBI Taxonomy" id="2976475"/>
    <lineage>
        <taxon>Bacteria</taxon>
        <taxon>Pseudomonadati</taxon>
        <taxon>Pseudomonadota</taxon>
        <taxon>Alphaproteobacteria</taxon>
        <taxon>Sphingomonadales</taxon>
        <taxon>Erythrobacteraceae</taxon>
        <taxon>Tsuneonella</taxon>
    </lineage>
</organism>
<sequence length="266" mass="28707">MEAFGLDVRFGRAIAARVMLNGIEVGGKEPGDIVAQSLALQHDVMPGENRIEIHVATAGIPFDAGTRQIDGNPEEFFVEATLERDTIRELADRYEITTEEIEHRQWEPSSPITLPHRIEISFTAPVTVSRPAWLDADPVEPERARGEAAGVLDQLREALVGGHYAAFEEMMRIRNADFARAYPASGNADQRAADDGAMLAQLLGPDPSVAPVDPANLKLVGEAGGRLVRVHRAEGAGALLARGVDGAPVEIEIAFSKLGNRLVPVR</sequence>
<keyword evidence="2" id="KW-1185">Reference proteome</keyword>
<protein>
    <submittedName>
        <fullName evidence="1">Uncharacterized protein</fullName>
    </submittedName>
</protein>
<comment type="caution">
    <text evidence="1">The sequence shown here is derived from an EMBL/GenBank/DDBJ whole genome shotgun (WGS) entry which is preliminary data.</text>
</comment>
<proteinExistence type="predicted"/>
<dbReference type="Proteomes" id="UP001142648">
    <property type="component" value="Unassembled WGS sequence"/>
</dbReference>
<dbReference type="EMBL" id="JAOAMV010000002">
    <property type="protein sequence ID" value="MCT2558148.1"/>
    <property type="molecule type" value="Genomic_DNA"/>
</dbReference>
<dbReference type="AlphaFoldDB" id="A0A9X2W042"/>
<dbReference type="RefSeq" id="WP_259960948.1">
    <property type="nucleotide sequence ID" value="NZ_JAOAMV010000002.1"/>
</dbReference>
<evidence type="ECO:0000313" key="2">
    <source>
        <dbReference type="Proteomes" id="UP001142648"/>
    </source>
</evidence>
<accession>A0A9X2W042</accession>
<reference evidence="1" key="1">
    <citation type="submission" date="2022-09" db="EMBL/GenBank/DDBJ databases">
        <title>The genome sequence of Tsuneonella sp. YG55.</title>
        <authorList>
            <person name="Liu Y."/>
        </authorList>
    </citation>
    <scope>NUCLEOTIDE SEQUENCE</scope>
    <source>
        <strain evidence="1">YG55</strain>
    </source>
</reference>
<name>A0A9X2W042_9SPHN</name>
<evidence type="ECO:0000313" key="1">
    <source>
        <dbReference type="EMBL" id="MCT2558148.1"/>
    </source>
</evidence>
<gene>
    <name evidence="1" type="ORF">N0B51_04070</name>
</gene>